<protein>
    <recommendedName>
        <fullName evidence="2">ASPIC/UnbV domain-containing protein</fullName>
    </recommendedName>
</protein>
<sequence length="801" mass="90063">MSQGLVMKWVVLLCLLVVQKGYAHENHDHDVSSLKLPDTETALSLSSYPVFDWVVPDLLGVVATQNTADLPRTHQDQNYFATGSPGFSGCRYDSETSPYKEPATHHIRRLLEDYPHGDSLRLRPFPEIICFSHETDYYRNRSELQNKMESLIKAVKGSQSNRVLDNYVWALLYLGEFKAVKEKFGRQGKYDSYTEKSPSLQFALSQAYFRLGDYQAAHRYGLKAYQGLEDAVLDTRWHLMLVELAWQGNRYLDLPDNGIYQKSAIKKLFPHRNWKAFPFRDVTEQFGIDRWGGTGSVSFIDLDLDGWDELVWERKFMPPQVYRNVQGKQFKAISSQDLVATLGSSIIFTAGDVNNDSLPDLFRHCCNYDGPGPTQLLLNQGGLTFQDITEQSGLSHNDGSGMVVAWSDYDLDGFLDLVVADNYGPNRLYRNKGDGTFEDTTEKAGLKTDSTVGISFGDYNDDGWPDIWAQGWDVKWLYRNNKDGTFTDVTALAGLDEQLGQKGYMSFMFDYNNDGLLDLFAGQYVVSSDEKWGFGPICSCSNLLADEGYSEREWNSATTIYKNNGDGTFTNMSQSTRFIPLGMMGSNHGDWNNDGYEDLIFGTGGPYMQQAEPLLFYVNNGDDTFTNITPIEMLPLFGKGHGSAFSDFNHDGFLDLASNNGGAAPGDLWPGFLLENKGNDNAWLQIKLTPEKTNTNALGVGAKVTLYIKDTIQVKEVQSGGQFGATNSLVLHFGLAKNTVVDRIEVRWPNKTHDQTVIRNVRGNQRIEIHQSGDMNVLWNKPFFPSALARGEWRYGQGIPE</sequence>
<dbReference type="EMBL" id="NSIT01000133">
    <property type="protein sequence ID" value="PJE78751.1"/>
    <property type="molecule type" value="Genomic_DNA"/>
</dbReference>
<dbReference type="InterPro" id="IPR028994">
    <property type="entry name" value="Integrin_alpha_N"/>
</dbReference>
<accession>A0A2H9T6A3</accession>
<dbReference type="InterPro" id="IPR011519">
    <property type="entry name" value="UnbV_ASPIC"/>
</dbReference>
<dbReference type="SUPFAM" id="SSF69318">
    <property type="entry name" value="Integrin alpha N-terminal domain"/>
    <property type="match status" value="2"/>
</dbReference>
<dbReference type="Pfam" id="PF07593">
    <property type="entry name" value="UnbV_ASPIC"/>
    <property type="match status" value="1"/>
</dbReference>
<dbReference type="AlphaFoldDB" id="A0A2H9T6A3"/>
<evidence type="ECO:0000256" key="1">
    <source>
        <dbReference type="ARBA" id="ARBA00022729"/>
    </source>
</evidence>
<dbReference type="Gene3D" id="2.130.10.130">
    <property type="entry name" value="Integrin alpha, N-terminal"/>
    <property type="match status" value="2"/>
</dbReference>
<gene>
    <name evidence="3" type="ORF">CI610_02308</name>
</gene>
<name>A0A2H9T6A3_9ZZZZ</name>
<organism evidence="3">
    <name type="scientific">invertebrate metagenome</name>
    <dbReference type="NCBI Taxonomy" id="1711999"/>
    <lineage>
        <taxon>unclassified sequences</taxon>
        <taxon>metagenomes</taxon>
        <taxon>organismal metagenomes</taxon>
    </lineage>
</organism>
<evidence type="ECO:0000259" key="2">
    <source>
        <dbReference type="Pfam" id="PF07593"/>
    </source>
</evidence>
<feature type="domain" description="ASPIC/UnbV" evidence="2">
    <location>
        <begin position="699"/>
        <end position="767"/>
    </location>
</feature>
<dbReference type="Pfam" id="PF13517">
    <property type="entry name" value="FG-GAP_3"/>
    <property type="match status" value="3"/>
</dbReference>
<comment type="caution">
    <text evidence="3">The sequence shown here is derived from an EMBL/GenBank/DDBJ whole genome shotgun (WGS) entry which is preliminary data.</text>
</comment>
<dbReference type="PANTHER" id="PTHR16026:SF0">
    <property type="entry name" value="CARTILAGE ACIDIC PROTEIN 1"/>
    <property type="match status" value="1"/>
</dbReference>
<evidence type="ECO:0000313" key="3">
    <source>
        <dbReference type="EMBL" id="PJE78751.1"/>
    </source>
</evidence>
<reference evidence="3" key="1">
    <citation type="journal article" date="2017" name="Appl. Environ. Microbiol.">
        <title>Molecular characterization of an Endozoicomonas-like organism causing infection in king scallop Pecten maximus L.</title>
        <authorList>
            <person name="Cano I."/>
            <person name="van Aerle R."/>
            <person name="Ross S."/>
            <person name="Verner-Jeffreys D.W."/>
            <person name="Paley R.K."/>
            <person name="Rimmer G."/>
            <person name="Ryder D."/>
            <person name="Hooper P."/>
            <person name="Stone D."/>
            <person name="Feist S.W."/>
        </authorList>
    </citation>
    <scope>NUCLEOTIDE SEQUENCE</scope>
</reference>
<dbReference type="InterPro" id="IPR027039">
    <property type="entry name" value="Crtac1"/>
</dbReference>
<dbReference type="PANTHER" id="PTHR16026">
    <property type="entry name" value="CARTILAGE ACIDIC PROTEIN 1"/>
    <property type="match status" value="1"/>
</dbReference>
<keyword evidence="1" id="KW-0732">Signal</keyword>
<dbReference type="InterPro" id="IPR013517">
    <property type="entry name" value="FG-GAP"/>
</dbReference>
<proteinExistence type="predicted"/>